<protein>
    <submittedName>
        <fullName evidence="1">Uncharacterized protein</fullName>
    </submittedName>
</protein>
<dbReference type="EMBL" id="RCSS01000580">
    <property type="protein sequence ID" value="RVD91288.1"/>
    <property type="molecule type" value="Genomic_DNA"/>
</dbReference>
<name>A0A437AJL4_9MICR</name>
<proteinExistence type="predicted"/>
<gene>
    <name evidence="1" type="ORF">TUBRATIS_22640</name>
</gene>
<sequence>STLSQNFIKKFYDCFINKLNPFSKNSFKKTNQNFKTSKFIFKFNYLLKTFIDSKKIELILKIDKN</sequence>
<dbReference type="AlphaFoldDB" id="A0A437AJL4"/>
<reference evidence="1 2" key="1">
    <citation type="submission" date="2018-10" db="EMBL/GenBank/DDBJ databases">
        <title>Draft genome sequence of the microsporidian Tubulinosema ratisbonensis.</title>
        <authorList>
            <person name="Polonais V."/>
            <person name="Peyretaillade E."/>
            <person name="Niehus S."/>
            <person name="Wawrzyniak I."/>
            <person name="Franchet A."/>
            <person name="Gaspin C."/>
            <person name="Reichstadt M."/>
            <person name="Belser C."/>
            <person name="Labadie K."/>
            <person name="Delbac F."/>
            <person name="Ferrandon D."/>
        </authorList>
    </citation>
    <scope>NUCLEOTIDE SEQUENCE [LARGE SCALE GENOMIC DNA]</scope>
    <source>
        <strain evidence="1 2">Franzen</strain>
    </source>
</reference>
<dbReference type="VEuPathDB" id="MicrosporidiaDB:TUBRATIS_22640"/>
<organism evidence="1 2">
    <name type="scientific">Tubulinosema ratisbonensis</name>
    <dbReference type="NCBI Taxonomy" id="291195"/>
    <lineage>
        <taxon>Eukaryota</taxon>
        <taxon>Fungi</taxon>
        <taxon>Fungi incertae sedis</taxon>
        <taxon>Microsporidia</taxon>
        <taxon>Tubulinosematoidea</taxon>
        <taxon>Tubulinosematidae</taxon>
        <taxon>Tubulinosema</taxon>
    </lineage>
</organism>
<dbReference type="Proteomes" id="UP000282876">
    <property type="component" value="Unassembled WGS sequence"/>
</dbReference>
<feature type="non-terminal residue" evidence="1">
    <location>
        <position position="1"/>
    </location>
</feature>
<keyword evidence="2" id="KW-1185">Reference proteome</keyword>
<evidence type="ECO:0000313" key="1">
    <source>
        <dbReference type="EMBL" id="RVD91288.1"/>
    </source>
</evidence>
<evidence type="ECO:0000313" key="2">
    <source>
        <dbReference type="Proteomes" id="UP000282876"/>
    </source>
</evidence>
<accession>A0A437AJL4</accession>
<comment type="caution">
    <text evidence="1">The sequence shown here is derived from an EMBL/GenBank/DDBJ whole genome shotgun (WGS) entry which is preliminary data.</text>
</comment>